<dbReference type="PANTHER" id="PTHR33751">
    <property type="entry name" value="CBB3-TYPE CYTOCHROME C OXIDASE SUBUNIT FIXP"/>
    <property type="match status" value="1"/>
</dbReference>
<keyword evidence="1 4" id="KW-0349">Heme</keyword>
<protein>
    <submittedName>
        <fullName evidence="8">Cytochrome c class I</fullName>
    </submittedName>
</protein>
<dbReference type="STRING" id="1036672.TKWG_05720"/>
<evidence type="ECO:0000256" key="6">
    <source>
        <dbReference type="SAM" id="SignalP"/>
    </source>
</evidence>
<feature type="chain" id="PRO_5003680158" evidence="6">
    <location>
        <begin position="28"/>
        <end position="298"/>
    </location>
</feature>
<feature type="region of interest" description="Disordered" evidence="5">
    <location>
        <begin position="30"/>
        <end position="85"/>
    </location>
</feature>
<dbReference type="GO" id="GO:0020037">
    <property type="term" value="F:heme binding"/>
    <property type="evidence" value="ECO:0007669"/>
    <property type="project" value="InterPro"/>
</dbReference>
<proteinExistence type="predicted"/>
<evidence type="ECO:0000256" key="2">
    <source>
        <dbReference type="ARBA" id="ARBA00022723"/>
    </source>
</evidence>
<dbReference type="EMBL" id="CP003555">
    <property type="protein sequence ID" value="AFK61620.1"/>
    <property type="molecule type" value="Genomic_DNA"/>
</dbReference>
<dbReference type="GO" id="GO:0046872">
    <property type="term" value="F:metal ion binding"/>
    <property type="evidence" value="ECO:0007669"/>
    <property type="project" value="UniProtKB-KW"/>
</dbReference>
<evidence type="ECO:0000313" key="9">
    <source>
        <dbReference type="Proteomes" id="UP000005267"/>
    </source>
</evidence>
<evidence type="ECO:0000259" key="7">
    <source>
        <dbReference type="PROSITE" id="PS51007"/>
    </source>
</evidence>
<feature type="signal peptide" evidence="6">
    <location>
        <begin position="1"/>
        <end position="27"/>
    </location>
</feature>
<evidence type="ECO:0000313" key="8">
    <source>
        <dbReference type="EMBL" id="AFK61620.1"/>
    </source>
</evidence>
<dbReference type="AlphaFoldDB" id="I3U9D2"/>
<keyword evidence="3 4" id="KW-0408">Iron</keyword>
<name>I3U9D2_ADVKW</name>
<dbReference type="HOGENOM" id="CLU_076280_0_0_4"/>
<evidence type="ECO:0000256" key="5">
    <source>
        <dbReference type="SAM" id="MobiDB-lite"/>
    </source>
</evidence>
<keyword evidence="2 4" id="KW-0479">Metal-binding</keyword>
<feature type="domain" description="Cytochrome c" evidence="7">
    <location>
        <begin position="181"/>
        <end position="271"/>
    </location>
</feature>
<dbReference type="PROSITE" id="PS51007">
    <property type="entry name" value="CYTC"/>
    <property type="match status" value="2"/>
</dbReference>
<dbReference type="RefSeq" id="WP_014749711.1">
    <property type="nucleotide sequence ID" value="NC_017964.1"/>
</dbReference>
<feature type="domain" description="Cytochrome c" evidence="7">
    <location>
        <begin position="76"/>
        <end position="167"/>
    </location>
</feature>
<accession>I3U9D2</accession>
<dbReference type="InterPro" id="IPR050597">
    <property type="entry name" value="Cytochrome_c_Oxidase_Subunit"/>
</dbReference>
<dbReference type="PANTHER" id="PTHR33751:SF11">
    <property type="entry name" value="BLL4483 PROTEIN"/>
    <property type="match status" value="1"/>
</dbReference>
<feature type="compositionally biased region" description="Low complexity" evidence="5">
    <location>
        <begin position="30"/>
        <end position="42"/>
    </location>
</feature>
<keyword evidence="6" id="KW-0732">Signal</keyword>
<organism evidence="8 9">
    <name type="scientific">Advenella kashmirensis (strain DSM 17095 / LMG 22695 / WT001)</name>
    <name type="common">Tetrathiobacter kashmirensis</name>
    <dbReference type="NCBI Taxonomy" id="1036672"/>
    <lineage>
        <taxon>Bacteria</taxon>
        <taxon>Pseudomonadati</taxon>
        <taxon>Pseudomonadota</taxon>
        <taxon>Betaproteobacteria</taxon>
        <taxon>Burkholderiales</taxon>
        <taxon>Alcaligenaceae</taxon>
    </lineage>
</organism>
<dbReference type="OrthoDB" id="9773456at2"/>
<sequence length="298" mass="31904">MMKLSLKGVLKAAMPWCGILMLSSAMAQTPAQPEPAAGGQPTNSMSTTRGSVPDPGQIPDAQVPATPPKATPAAPAKPVNGENRIPVGAPGSLEARLAACTMCHGATGVQGADAFYPRISGKPVQYLYQQLLRFREGRREYLPMKRLLVTLSDEYLYEIAVWFSKQTPEYETVTPPRVSPLILQQGEQLVRHGAPEREIPACVACHGDNLKGMQPGIPGLTGLTNEYITAQMGAWQYGIRHSVEPDCMGDIARKMTSAEVQAVSAWLASQDPRLPGTINETAKTPVTCGIQTVSGAQQ</sequence>
<dbReference type="Gene3D" id="1.10.760.10">
    <property type="entry name" value="Cytochrome c-like domain"/>
    <property type="match status" value="2"/>
</dbReference>
<evidence type="ECO:0000256" key="1">
    <source>
        <dbReference type="ARBA" id="ARBA00022617"/>
    </source>
</evidence>
<dbReference type="SUPFAM" id="SSF46626">
    <property type="entry name" value="Cytochrome c"/>
    <property type="match status" value="2"/>
</dbReference>
<reference evidence="9" key="2">
    <citation type="journal article" date="2013" name="PLoS ONE">
        <title>Genome implosion elicits host-confinement in Alcaligenaceae: evidence from the comparative genomics of Tetrathiobacter kashmirensis, a pathogen in the making.</title>
        <authorList>
            <person name="Ghosh W."/>
            <person name="Alam M."/>
            <person name="Roy C."/>
            <person name="Pyne P."/>
            <person name="George A."/>
            <person name="Chakraborty R."/>
            <person name="Majumder S."/>
            <person name="Agarwal A."/>
            <person name="Chakraborty S."/>
            <person name="Majumdar S."/>
            <person name="Gupta S.K."/>
        </authorList>
    </citation>
    <scope>NUCLEOTIDE SEQUENCE [LARGE SCALE GENOMIC DNA]</scope>
    <source>
        <strain evidence="9">WT001</strain>
    </source>
</reference>
<evidence type="ECO:0000256" key="4">
    <source>
        <dbReference type="PROSITE-ProRule" id="PRU00433"/>
    </source>
</evidence>
<keyword evidence="9" id="KW-1185">Reference proteome</keyword>
<dbReference type="InterPro" id="IPR036909">
    <property type="entry name" value="Cyt_c-like_dom_sf"/>
</dbReference>
<dbReference type="InterPro" id="IPR009056">
    <property type="entry name" value="Cyt_c-like_dom"/>
</dbReference>
<dbReference type="GO" id="GO:0009055">
    <property type="term" value="F:electron transfer activity"/>
    <property type="evidence" value="ECO:0007669"/>
    <property type="project" value="InterPro"/>
</dbReference>
<dbReference type="Proteomes" id="UP000005267">
    <property type="component" value="Chromosome"/>
</dbReference>
<reference evidence="8 9" key="1">
    <citation type="journal article" date="2011" name="J. Bacteriol.">
        <title>Whole-genome shotgun sequencing of the sulfur-oxidizing chemoautotroph Tetrathiobacter kashmirensis.</title>
        <authorList>
            <person name="Ghosh W."/>
            <person name="George A."/>
            <person name="Agarwal A."/>
            <person name="Raj P."/>
            <person name="Alam M."/>
            <person name="Pyne P."/>
            <person name="Das Gupta S.K."/>
        </authorList>
    </citation>
    <scope>NUCLEOTIDE SEQUENCE [LARGE SCALE GENOMIC DNA]</scope>
    <source>
        <strain evidence="8 9">WT001</strain>
    </source>
</reference>
<dbReference type="KEGG" id="aka:TKWG_05720"/>
<evidence type="ECO:0000256" key="3">
    <source>
        <dbReference type="ARBA" id="ARBA00023004"/>
    </source>
</evidence>
<gene>
    <name evidence="8" type="ordered locus">TKWG_05720</name>
</gene>